<dbReference type="EMBL" id="CP108084">
    <property type="protein sequence ID" value="WUP48193.1"/>
    <property type="molecule type" value="Genomic_DNA"/>
</dbReference>
<accession>A0ABZ1S2B9</accession>
<reference evidence="7" key="1">
    <citation type="submission" date="2022-10" db="EMBL/GenBank/DDBJ databases">
        <title>The complete genomes of actinobacterial strains from the NBC collection.</title>
        <authorList>
            <person name="Joergensen T.S."/>
            <person name="Alvarez Arevalo M."/>
            <person name="Sterndorff E.B."/>
            <person name="Faurdal D."/>
            <person name="Vuksanovic O."/>
            <person name="Mourched A.-S."/>
            <person name="Charusanti P."/>
            <person name="Shaw S."/>
            <person name="Blin K."/>
            <person name="Weber T."/>
        </authorList>
    </citation>
    <scope>NUCLEOTIDE SEQUENCE</scope>
    <source>
        <strain evidence="7">NBC_00256</strain>
    </source>
</reference>
<dbReference type="PROSITE" id="PS51352">
    <property type="entry name" value="THIOREDOXIN_2"/>
    <property type="match status" value="1"/>
</dbReference>
<proteinExistence type="predicted"/>
<dbReference type="Gene3D" id="3.40.30.10">
    <property type="entry name" value="Glutaredoxin"/>
    <property type="match status" value="1"/>
</dbReference>
<keyword evidence="3" id="KW-0812">Transmembrane</keyword>
<protein>
    <submittedName>
        <fullName evidence="7">TlpA family protein disulfide reductase</fullName>
    </submittedName>
</protein>
<dbReference type="InterPro" id="IPR017937">
    <property type="entry name" value="Thioredoxin_CS"/>
</dbReference>
<keyword evidence="3" id="KW-0735">Signal-anchor</keyword>
<evidence type="ECO:0000256" key="3">
    <source>
        <dbReference type="ARBA" id="ARBA00022968"/>
    </source>
</evidence>
<dbReference type="InterPro" id="IPR036249">
    <property type="entry name" value="Thioredoxin-like_sf"/>
</dbReference>
<dbReference type="RefSeq" id="WP_328850775.1">
    <property type="nucleotide sequence ID" value="NZ_CP108084.1"/>
</dbReference>
<evidence type="ECO:0000259" key="6">
    <source>
        <dbReference type="PROSITE" id="PS51352"/>
    </source>
</evidence>
<dbReference type="InterPro" id="IPR013766">
    <property type="entry name" value="Thioredoxin_domain"/>
</dbReference>
<dbReference type="PROSITE" id="PS51257">
    <property type="entry name" value="PROKAR_LIPOPROTEIN"/>
    <property type="match status" value="1"/>
</dbReference>
<evidence type="ECO:0000256" key="5">
    <source>
        <dbReference type="ARBA" id="ARBA00023284"/>
    </source>
</evidence>
<comment type="subcellular location">
    <subcellularLocation>
        <location evidence="1">Cell envelope</location>
    </subcellularLocation>
</comment>
<feature type="domain" description="Thioredoxin" evidence="6">
    <location>
        <begin position="42"/>
        <end position="182"/>
    </location>
</feature>
<keyword evidence="5" id="KW-0676">Redox-active center</keyword>
<name>A0ABZ1S2B9_9ACTN</name>
<evidence type="ECO:0000313" key="8">
    <source>
        <dbReference type="Proteomes" id="UP001432190"/>
    </source>
</evidence>
<sequence>MASLARGALTCATVTSLLLSLGCTGASPRPGSDVEGVRVYEPAARSDAPAITGQTLSGQMVRPDDLTGKVVVLNFWASWCAPCRLETPDLVEVAHESHDQGVEFVGVNVQDASEKAEAFVSAYGIPYENIFDPAGRVAMSFSGDAPNSIPATVVIDSTGRVASVHNGPIRREALLAVIKHVK</sequence>
<gene>
    <name evidence="7" type="ORF">OG994_21590</name>
</gene>
<dbReference type="PROSITE" id="PS00194">
    <property type="entry name" value="THIOREDOXIN_1"/>
    <property type="match status" value="1"/>
</dbReference>
<evidence type="ECO:0000256" key="1">
    <source>
        <dbReference type="ARBA" id="ARBA00004196"/>
    </source>
</evidence>
<keyword evidence="4" id="KW-1015">Disulfide bond</keyword>
<keyword evidence="2" id="KW-0201">Cytochrome c-type biogenesis</keyword>
<dbReference type="Proteomes" id="UP001432190">
    <property type="component" value="Chromosome"/>
</dbReference>
<keyword evidence="8" id="KW-1185">Reference proteome</keyword>
<dbReference type="SUPFAM" id="SSF52833">
    <property type="entry name" value="Thioredoxin-like"/>
    <property type="match status" value="1"/>
</dbReference>
<evidence type="ECO:0000313" key="7">
    <source>
        <dbReference type="EMBL" id="WUP48193.1"/>
    </source>
</evidence>
<evidence type="ECO:0000256" key="4">
    <source>
        <dbReference type="ARBA" id="ARBA00023157"/>
    </source>
</evidence>
<dbReference type="InterPro" id="IPR000866">
    <property type="entry name" value="AhpC/TSA"/>
</dbReference>
<dbReference type="Pfam" id="PF00578">
    <property type="entry name" value="AhpC-TSA"/>
    <property type="match status" value="1"/>
</dbReference>
<dbReference type="InterPro" id="IPR050553">
    <property type="entry name" value="Thioredoxin_ResA/DsbE_sf"/>
</dbReference>
<organism evidence="7 8">
    <name type="scientific">Micromonospora globbae</name>
    <dbReference type="NCBI Taxonomy" id="1894969"/>
    <lineage>
        <taxon>Bacteria</taxon>
        <taxon>Bacillati</taxon>
        <taxon>Actinomycetota</taxon>
        <taxon>Actinomycetes</taxon>
        <taxon>Micromonosporales</taxon>
        <taxon>Micromonosporaceae</taxon>
        <taxon>Micromonospora</taxon>
    </lineage>
</organism>
<dbReference type="PANTHER" id="PTHR42852">
    <property type="entry name" value="THIOL:DISULFIDE INTERCHANGE PROTEIN DSBE"/>
    <property type="match status" value="1"/>
</dbReference>
<dbReference type="PANTHER" id="PTHR42852:SF6">
    <property type="entry name" value="THIOL:DISULFIDE INTERCHANGE PROTEIN DSBE"/>
    <property type="match status" value="1"/>
</dbReference>
<dbReference type="CDD" id="cd02966">
    <property type="entry name" value="TlpA_like_family"/>
    <property type="match status" value="1"/>
</dbReference>
<evidence type="ECO:0000256" key="2">
    <source>
        <dbReference type="ARBA" id="ARBA00022748"/>
    </source>
</evidence>